<evidence type="ECO:0000256" key="11">
    <source>
        <dbReference type="ARBA" id="ARBA00023237"/>
    </source>
</evidence>
<evidence type="ECO:0000259" key="15">
    <source>
        <dbReference type="Pfam" id="PF07715"/>
    </source>
</evidence>
<keyword evidence="9 13" id="KW-0798">TonB box</keyword>
<keyword evidence="6" id="KW-0732">Signal</keyword>
<evidence type="ECO:0000313" key="17">
    <source>
        <dbReference type="Proteomes" id="UP000663929"/>
    </source>
</evidence>
<dbReference type="KEGG" id="scor:J3U87_29750"/>
<evidence type="ECO:0000256" key="6">
    <source>
        <dbReference type="ARBA" id="ARBA00022729"/>
    </source>
</evidence>
<evidence type="ECO:0000259" key="14">
    <source>
        <dbReference type="Pfam" id="PF00593"/>
    </source>
</evidence>
<evidence type="ECO:0000256" key="3">
    <source>
        <dbReference type="ARBA" id="ARBA00022452"/>
    </source>
</evidence>
<reference evidence="16" key="1">
    <citation type="submission" date="2021-03" db="EMBL/GenBank/DDBJ databases">
        <title>Acanthopleuribacteraceae sp. M133.</title>
        <authorList>
            <person name="Wang G."/>
        </authorList>
    </citation>
    <scope>NUCLEOTIDE SEQUENCE</scope>
    <source>
        <strain evidence="16">M133</strain>
    </source>
</reference>
<dbReference type="PROSITE" id="PS52016">
    <property type="entry name" value="TONB_DEPENDENT_REC_3"/>
    <property type="match status" value="1"/>
</dbReference>
<evidence type="ECO:0000256" key="5">
    <source>
        <dbReference type="ARBA" id="ARBA00022692"/>
    </source>
</evidence>
<dbReference type="InterPro" id="IPR036942">
    <property type="entry name" value="Beta-barrel_TonB_sf"/>
</dbReference>
<organism evidence="16 17">
    <name type="scientific">Sulfidibacter corallicola</name>
    <dbReference type="NCBI Taxonomy" id="2818388"/>
    <lineage>
        <taxon>Bacteria</taxon>
        <taxon>Pseudomonadati</taxon>
        <taxon>Acidobacteriota</taxon>
        <taxon>Holophagae</taxon>
        <taxon>Acanthopleuribacterales</taxon>
        <taxon>Acanthopleuribacteraceae</taxon>
        <taxon>Sulfidibacter</taxon>
    </lineage>
</organism>
<dbReference type="PANTHER" id="PTHR32552">
    <property type="entry name" value="FERRICHROME IRON RECEPTOR-RELATED"/>
    <property type="match status" value="1"/>
</dbReference>
<evidence type="ECO:0000256" key="10">
    <source>
        <dbReference type="ARBA" id="ARBA00023136"/>
    </source>
</evidence>
<dbReference type="InterPro" id="IPR037066">
    <property type="entry name" value="Plug_dom_sf"/>
</dbReference>
<dbReference type="GO" id="GO:0006826">
    <property type="term" value="P:iron ion transport"/>
    <property type="evidence" value="ECO:0007669"/>
    <property type="project" value="UniProtKB-KW"/>
</dbReference>
<dbReference type="SUPFAM" id="SSF56935">
    <property type="entry name" value="Porins"/>
    <property type="match status" value="1"/>
</dbReference>
<keyword evidence="16" id="KW-0675">Receptor</keyword>
<accession>A0A8A4TLN9</accession>
<dbReference type="Pfam" id="PF07715">
    <property type="entry name" value="Plug"/>
    <property type="match status" value="1"/>
</dbReference>
<evidence type="ECO:0000256" key="9">
    <source>
        <dbReference type="ARBA" id="ARBA00023077"/>
    </source>
</evidence>
<keyword evidence="2 12" id="KW-0813">Transport</keyword>
<dbReference type="Proteomes" id="UP000663929">
    <property type="component" value="Chromosome"/>
</dbReference>
<dbReference type="InterPro" id="IPR010916">
    <property type="entry name" value="TonB_box_CS"/>
</dbReference>
<keyword evidence="10 12" id="KW-0472">Membrane</keyword>
<comment type="subcellular location">
    <subcellularLocation>
        <location evidence="1 12">Cell outer membrane</location>
        <topology evidence="1 12">Multi-pass membrane protein</topology>
    </subcellularLocation>
</comment>
<evidence type="ECO:0000256" key="13">
    <source>
        <dbReference type="RuleBase" id="RU003357"/>
    </source>
</evidence>
<keyword evidence="4" id="KW-0410">Iron transport</keyword>
<evidence type="ECO:0000256" key="7">
    <source>
        <dbReference type="ARBA" id="ARBA00023004"/>
    </source>
</evidence>
<dbReference type="InterPro" id="IPR012910">
    <property type="entry name" value="Plug_dom"/>
</dbReference>
<evidence type="ECO:0000256" key="1">
    <source>
        <dbReference type="ARBA" id="ARBA00004571"/>
    </source>
</evidence>
<keyword evidence="5 12" id="KW-0812">Transmembrane</keyword>
<feature type="domain" description="TonB-dependent receptor plug" evidence="15">
    <location>
        <begin position="59"/>
        <end position="168"/>
    </location>
</feature>
<evidence type="ECO:0000256" key="4">
    <source>
        <dbReference type="ARBA" id="ARBA00022496"/>
    </source>
</evidence>
<name>A0A8A4TLN9_SULCO</name>
<proteinExistence type="inferred from homology"/>
<evidence type="ECO:0000256" key="8">
    <source>
        <dbReference type="ARBA" id="ARBA00023065"/>
    </source>
</evidence>
<dbReference type="AlphaFoldDB" id="A0A8A4TLN9"/>
<dbReference type="Gene3D" id="2.170.130.10">
    <property type="entry name" value="TonB-dependent receptor, plug domain"/>
    <property type="match status" value="1"/>
</dbReference>
<dbReference type="EMBL" id="CP071793">
    <property type="protein sequence ID" value="QTD49788.1"/>
    <property type="molecule type" value="Genomic_DNA"/>
</dbReference>
<evidence type="ECO:0000256" key="12">
    <source>
        <dbReference type="PROSITE-ProRule" id="PRU01360"/>
    </source>
</evidence>
<keyword evidence="3 12" id="KW-1134">Transmembrane beta strand</keyword>
<evidence type="ECO:0000313" key="16">
    <source>
        <dbReference type="EMBL" id="QTD49788.1"/>
    </source>
</evidence>
<keyword evidence="8" id="KW-0406">Ion transport</keyword>
<dbReference type="InterPro" id="IPR000531">
    <property type="entry name" value="Beta-barrel_TonB"/>
</dbReference>
<keyword evidence="7" id="KW-0408">Iron</keyword>
<dbReference type="Gene3D" id="2.40.170.20">
    <property type="entry name" value="TonB-dependent receptor, beta-barrel domain"/>
    <property type="match status" value="1"/>
</dbReference>
<dbReference type="InterPro" id="IPR039426">
    <property type="entry name" value="TonB-dep_rcpt-like"/>
</dbReference>
<comment type="similarity">
    <text evidence="12 13">Belongs to the TonB-dependent receptor family.</text>
</comment>
<dbReference type="PROSITE" id="PS00430">
    <property type="entry name" value="TONB_DEPENDENT_REC_1"/>
    <property type="match status" value="1"/>
</dbReference>
<dbReference type="RefSeq" id="WP_237379418.1">
    <property type="nucleotide sequence ID" value="NZ_CP071793.1"/>
</dbReference>
<dbReference type="GO" id="GO:0009279">
    <property type="term" value="C:cell outer membrane"/>
    <property type="evidence" value="ECO:0007669"/>
    <property type="project" value="UniProtKB-SubCell"/>
</dbReference>
<protein>
    <submittedName>
        <fullName evidence="16">TonB-dependent receptor</fullName>
    </submittedName>
</protein>
<keyword evidence="17" id="KW-1185">Reference proteome</keyword>
<gene>
    <name evidence="16" type="ORF">J3U87_29750</name>
</gene>
<dbReference type="Pfam" id="PF00593">
    <property type="entry name" value="TonB_dep_Rec_b-barrel"/>
    <property type="match status" value="1"/>
</dbReference>
<feature type="domain" description="TonB-dependent receptor-like beta-barrel" evidence="14">
    <location>
        <begin position="278"/>
        <end position="706"/>
    </location>
</feature>
<evidence type="ECO:0000256" key="2">
    <source>
        <dbReference type="ARBA" id="ARBA00022448"/>
    </source>
</evidence>
<dbReference type="PANTHER" id="PTHR32552:SF81">
    <property type="entry name" value="TONB-DEPENDENT OUTER MEMBRANE RECEPTOR"/>
    <property type="match status" value="1"/>
</dbReference>
<keyword evidence="11 12" id="KW-0998">Cell outer membrane</keyword>
<dbReference type="CDD" id="cd01347">
    <property type="entry name" value="ligand_gated_channel"/>
    <property type="match status" value="1"/>
</dbReference>
<sequence length="739" mass="82855">MRRPRTFTHLTFITTLLLVTLWTNLLAQEPASTEAASDSDKPAISESVVVTASRTEQTLEELAAAVTLIDREDLRTKASQLAGDELQGIAGVFQRREEAANNFMHVVFRGLTGNHGNDTFLALVDGIPFVSAHEEVLLAEVPFGAVDRVEVVRGPVSALYGRGSLSGAVNYLTRDPGPERRYRLGLSGGSYGYAKPHLSVDLPLADGRHQLVIDGYRQENDGWRDRTEGQATNLFVKDHIALSERASLTLWLNAHDGDQEAGGVIPILPNGDIPEVAGGREGFLGYGPNEYQRETLMAAARHRLAINDNLMLISTLHYRRIQDDNDLAFYDPFGFQPENNILRVNGFANDRDTRVFFVEPQLSWQSGRHNLIAGATHEQVDLTETDWWTGQNGFDEETFNYHFYEINIDYTTGEVINRDHPLWADRNETYRGDSRNSFTAFFVQDQWQLSEDTTVTLGARWDRFERDATIASDVDFDGVIDDNAPIVDSETHVSPKLSIVHFWKPNLSTYFSYGQGFNSNFGAVWQWDPSLYQRGSEVKPSRVDNYDLGIKGHIGDHIWIGATLFHLSQRDRLVFLSNPAGQLQASTADRFQSQGLEWESRFHLVPGWSGYLTYTYTDAEWEDYQVRGVDYTGNRPTGVPEHMGSLGLRGSLAPRLTLDLWSDYADDYMVTLGNDFEGGGYTLVHGGLTYRLPGDRGTVTLTGKNLLDETYDNLFGSQVPLNAYPGSPIRAQLDIRLEF</sequence>